<dbReference type="EMBL" id="JAPUUL010000045">
    <property type="protein sequence ID" value="KAJ8133104.1"/>
    <property type="molecule type" value="Genomic_DNA"/>
</dbReference>
<evidence type="ECO:0000313" key="2">
    <source>
        <dbReference type="Proteomes" id="UP001153332"/>
    </source>
</evidence>
<reference evidence="1" key="1">
    <citation type="submission" date="2022-12" db="EMBL/GenBank/DDBJ databases">
        <title>Genome Sequence of Lasiodiplodia mahajangana.</title>
        <authorList>
            <person name="Buettner E."/>
        </authorList>
    </citation>
    <scope>NUCLEOTIDE SEQUENCE</scope>
    <source>
        <strain evidence="1">VT137</strain>
    </source>
</reference>
<dbReference type="Proteomes" id="UP001153332">
    <property type="component" value="Unassembled WGS sequence"/>
</dbReference>
<evidence type="ECO:0000313" key="1">
    <source>
        <dbReference type="EMBL" id="KAJ8133104.1"/>
    </source>
</evidence>
<gene>
    <name evidence="1" type="ORF">O1611_g524</name>
</gene>
<protein>
    <submittedName>
        <fullName evidence="1">Uncharacterized protein</fullName>
    </submittedName>
</protein>
<keyword evidence="2" id="KW-1185">Reference proteome</keyword>
<organism evidence="1 2">
    <name type="scientific">Lasiodiplodia mahajangana</name>
    <dbReference type="NCBI Taxonomy" id="1108764"/>
    <lineage>
        <taxon>Eukaryota</taxon>
        <taxon>Fungi</taxon>
        <taxon>Dikarya</taxon>
        <taxon>Ascomycota</taxon>
        <taxon>Pezizomycotina</taxon>
        <taxon>Dothideomycetes</taxon>
        <taxon>Dothideomycetes incertae sedis</taxon>
        <taxon>Botryosphaeriales</taxon>
        <taxon>Botryosphaeriaceae</taxon>
        <taxon>Lasiodiplodia</taxon>
    </lineage>
</organism>
<proteinExistence type="predicted"/>
<comment type="caution">
    <text evidence="1">The sequence shown here is derived from an EMBL/GenBank/DDBJ whole genome shotgun (WGS) entry which is preliminary data.</text>
</comment>
<name>A0ACC2K0N2_9PEZI</name>
<accession>A0ACC2K0N2</accession>
<sequence length="1926" mass="217779">MHSHLVEGNHPARVGHNSPDSEGHIRLRFRPAPGSESQEALKGQNCRSREIENSKTPNPTKAFDTWDSDSGSSIINVRDLGFSIASSSTRAIDDLSIRSVLGANEFRAHLNLQPDSGANVKKSIKEKIKSCLRWEWNGAPGGNTSESPQFQILPGKEKLVIYPMFRTLTNDRKPSGSPLYFALKEIPNIDVETYKQELLALEKPLVQMQKEKHLIKLLLTFQHGQKYYFLFEWADGHLWDYWDKYPRGSEHEILNSTWLAEQCLGLARAVKRIHGLSTWQKEKRKKSAYTNRNEKDWGRHGDIKPHNILWFSSYRTDGSLFVLSDLGLTRYHSSITRSLVSPTSLDGCTDSYRPPEMDMPGQHICSKSVKLFENERAADDSVKMVDDPKYFLIPTDDGAKPKVKPTVLNWIQDLRNDPNSDLFARSMLDLIEKHMLVVDKQERYRADVVCREILSIVTRLRAADVKGPLLPAICISGERSDSGSRRELFEPPIKGSGNLRHLREQKERKTKPSRLLEQDLVPYTEDYCDSRLSSSGLDPAMGNSSNDDSADEVAGPMTPDSISSDGNPASRHETEISIKEWHLDGVARTLEAASAIIKIAQSLNVTNVLTAYEIAMHTNQTRDSYRTPTLLVGRPLAVQPARSFKFDEPLVHAVRAVKPKTPLKQSLTRPKVIPSPNAQNLSPSVSAGMPPPQPSEMPSGSEASSKYPVLAKLKEDVKVQLKRNEDGKKKFLPANAVDMVVTEAAVLSAFREVGIIEKMELNRLTKSILGGRQRLFLVLVQISFTDIGREHEKLSSLRHEEWDEINDSSLPFLALEDHFSFGDSDGGDLRKFKPEGWVENDMELFSSRQWQVLAPVFGTKDKFVHQLTDHILPYLKVSEGPKSSGFFGEVRQAEIHIAHIDARHIPKGTRHNPDSILVAIKTARDAGEFIKIFDKEAWNLEKVQDFDSDHIIKPIAAYKQGNARCLLFPWADGGNLATYWQERNETRRDKENVRWIVKQFVGICHALTVLHKDVNNGELTFWGEGNMAEVLARLPENILLFTDDDKGGCLKIADMGLSTFHDSAANTRQRQIDGMLTETPSGTFRYEPPEMDRDRRSQKARSRQYDIWSMGCIMVELLVWLLYGYEAVERFRDATPEFWERIADTTKYDVSSYVNAFLDIMTEDVGKGNVYWSLLDLLRQRALLVAVSDEYKSSPSHREIAVGLHAKMVEIQQSFDDSYKTLPVLEYPDDRVIRRKTHYFRPDREGGKLSARTPRAEAHLSTSSPDQAPSTEPEGVKIVVRSPTNEFDSHLKPETDKKQELFNFITDTGSPKLEPTKLDDIWTSVPDNDFARGLFNLPSWDAVKPSVEHETPTLCSNCNQIKSPRLFKANIDRNELESSSRECVLCRLLYNSLPIQGNDSPVVISLRQNGSVVGVSDGPDLLSIYTDIDGGNFQGTQLGLPKLPDHGSQGQFLLLKEWIRVCDSTHETCRRLNSDKSGQKLVSSMPTRLIDLGNPLRLVESGGIKPSRYVALSHCWGKTETLCTTTKSITEFMESIDLNSLPETFRNAVQVTRGIGIQYLWIDSLCIIQDDRDDWEYESAQMEQVFSLAYCTIGASSSRSSVQGFFPNRSPRSCVQLEIPGIGRLYVCHNIDNFNRDVDLGELNSRGWVLQERALSRRTIFYTTNQVYWECGAGVHCETLSRLKNPRAAFLGDARFPNSALEYYRDGRQMLVQDLYERYSRLAFTYSWDRPLAILGLQKRLARTFGTRGAYGLFGTYFARLLLWRRSGDSLMTRIEQRFGAHHRAPTWSWLSKVGAIDFLDLKFQKIDWAEDDFENPLNTPDSPSPTTADAGGVAVTLRGQARKLIPPEGGLGNYIILDEVKEEDVNANDLRCVVFGRDKGWRKSRDANYHTLIIRQVAGDIYERAGVASLKADYVTKEGYWVTIQ</sequence>